<keyword evidence="2 3" id="KW-0040">ANK repeat</keyword>
<dbReference type="OrthoDB" id="20872at2759"/>
<keyword evidence="1" id="KW-0677">Repeat</keyword>
<feature type="repeat" description="ANK" evidence="3">
    <location>
        <begin position="786"/>
        <end position="818"/>
    </location>
</feature>
<organism evidence="4 5">
    <name type="scientific">Trichomonas vaginalis (strain ATCC PRA-98 / G3)</name>
    <dbReference type="NCBI Taxonomy" id="412133"/>
    <lineage>
        <taxon>Eukaryota</taxon>
        <taxon>Metamonada</taxon>
        <taxon>Parabasalia</taxon>
        <taxon>Trichomonadida</taxon>
        <taxon>Trichomonadidae</taxon>
        <taxon>Trichomonas</taxon>
    </lineage>
</organism>
<proteinExistence type="predicted"/>
<feature type="repeat" description="ANK" evidence="3">
    <location>
        <begin position="617"/>
        <end position="649"/>
    </location>
</feature>
<dbReference type="InterPro" id="IPR036770">
    <property type="entry name" value="Ankyrin_rpt-contain_sf"/>
</dbReference>
<dbReference type="RefSeq" id="XP_001322303.1">
    <property type="nucleotide sequence ID" value="XM_001322268.1"/>
</dbReference>
<dbReference type="SMR" id="A2EBD5"/>
<gene>
    <name evidence="4" type="ORF">TVAG_329670</name>
</gene>
<sequence>MFTSVNNGYDTILKYKNYTAKCSRVTLLLISDVIFENIKENAGRASGNTIDIESLIGPFKENNDEIWEIFMKFLEGEIITVHNDEINQIIDICKLLKANKLIHIIQEQIHENENVSPLQISRNNLLLQGLRDKSKTLLDDRNRNIIESLGLKLFHFEDQSFPWEKLYHIIDLNDDQVDSLNLQDIDFKICGLSTLAVAACLKKDKLVKKILEETRSDIIDAMQVSALYGNVQSFKTLFQYAEENEDDIIYEKIIKSNIFVSAVIGASKEIVKILVDKFNDTEYDLFRSYDNDRYVTHYCSMLVFPNCFNDYIKILSMIMKSKSELMIYDKIDNRGFNKCCIDYMVENLNDEINKDDIIKLFENFVDHTNKKQEIRVNYKFANGNLKDVLVKYMKNDDIVKFHNCLTLCSFAEIELDIQNLLIDTVCNQNRARFIKFIIKYDKKSIETNDKFDYKALFKACEIRNDKNIMAILDSGCDINSITKINGIEYSIFSYLASERKYNELELILQYVKDNGIQIDDATKLPIVLDNDKLIEIFDKKFKQLKFKTIKSQSTMAVRSKEPENNVNEEIDDEKKKEKQMQELAFPYPLKIFFQKRMKDAENDVLKENYPINYINEKGDTPALMAAKNGLNSVLKILIEKGSDLDVKNKSGLNAAMISIRTNQRESLKTILDLHWEPKNEDDIHSLVLECVINPNVEFIKMIDQAFHPKIKYNALLEENSTSYLHMAAQKGNNEIIHFLVKEICVSVDIENSRKETPLYHAIASNKKDTVSMLTELSASVNHIATDGETPLIKAVRVKSLEICKKLIEKGADPNIGKQSALYFAITKLEIDIVKLFLGTMKINFDYKYEGRGYVDYCRLRINQQLTNEKKMKMEEIFRLVQDREKKQTTNK</sequence>
<evidence type="ECO:0000313" key="5">
    <source>
        <dbReference type="Proteomes" id="UP000001542"/>
    </source>
</evidence>
<dbReference type="SMART" id="SM00248">
    <property type="entry name" value="ANK"/>
    <property type="match status" value="9"/>
</dbReference>
<dbReference type="VEuPathDB" id="TrichDB:TVAGG3_0309330"/>
<accession>A2EBD5</accession>
<dbReference type="PANTHER" id="PTHR24198">
    <property type="entry name" value="ANKYRIN REPEAT AND PROTEIN KINASE DOMAIN-CONTAINING PROTEIN"/>
    <property type="match status" value="1"/>
</dbReference>
<dbReference type="VEuPathDB" id="TrichDB:TVAG_329670"/>
<dbReference type="PANTHER" id="PTHR24198:SF165">
    <property type="entry name" value="ANKYRIN REPEAT-CONTAINING PROTEIN-RELATED"/>
    <property type="match status" value="1"/>
</dbReference>
<evidence type="ECO:0000313" key="4">
    <source>
        <dbReference type="EMBL" id="EAY10080.1"/>
    </source>
</evidence>
<evidence type="ECO:0000256" key="1">
    <source>
        <dbReference type="ARBA" id="ARBA00022737"/>
    </source>
</evidence>
<dbReference type="Pfam" id="PF00023">
    <property type="entry name" value="Ank"/>
    <property type="match status" value="1"/>
</dbReference>
<dbReference type="EMBL" id="DS113345">
    <property type="protein sequence ID" value="EAY10080.1"/>
    <property type="molecule type" value="Genomic_DNA"/>
</dbReference>
<dbReference type="KEGG" id="tva:4768011"/>
<name>A2EBD5_TRIV3</name>
<evidence type="ECO:0000256" key="2">
    <source>
        <dbReference type="ARBA" id="ARBA00023043"/>
    </source>
</evidence>
<dbReference type="PROSITE" id="PS50297">
    <property type="entry name" value="ANK_REP_REGION"/>
    <property type="match status" value="2"/>
</dbReference>
<evidence type="ECO:0000256" key="3">
    <source>
        <dbReference type="PROSITE-ProRule" id="PRU00023"/>
    </source>
</evidence>
<reference evidence="4" key="1">
    <citation type="submission" date="2006-10" db="EMBL/GenBank/DDBJ databases">
        <authorList>
            <person name="Amadeo P."/>
            <person name="Zhao Q."/>
            <person name="Wortman J."/>
            <person name="Fraser-Liggett C."/>
            <person name="Carlton J."/>
        </authorList>
    </citation>
    <scope>NUCLEOTIDE SEQUENCE</scope>
    <source>
        <strain evidence="4">G3</strain>
    </source>
</reference>
<dbReference type="InterPro" id="IPR002110">
    <property type="entry name" value="Ankyrin_rpt"/>
</dbReference>
<dbReference type="Proteomes" id="UP000001542">
    <property type="component" value="Unassembled WGS sequence"/>
</dbReference>
<dbReference type="AlphaFoldDB" id="A2EBD5"/>
<keyword evidence="5" id="KW-1185">Reference proteome</keyword>
<dbReference type="Gene3D" id="1.25.40.20">
    <property type="entry name" value="Ankyrin repeat-containing domain"/>
    <property type="match status" value="3"/>
</dbReference>
<dbReference type="SUPFAM" id="SSF48403">
    <property type="entry name" value="Ankyrin repeat"/>
    <property type="match status" value="2"/>
</dbReference>
<reference evidence="4" key="2">
    <citation type="journal article" date="2007" name="Science">
        <title>Draft genome sequence of the sexually transmitted pathogen Trichomonas vaginalis.</title>
        <authorList>
            <person name="Carlton J.M."/>
            <person name="Hirt R.P."/>
            <person name="Silva J.C."/>
            <person name="Delcher A.L."/>
            <person name="Schatz M."/>
            <person name="Zhao Q."/>
            <person name="Wortman J.R."/>
            <person name="Bidwell S.L."/>
            <person name="Alsmark U.C.M."/>
            <person name="Besteiro S."/>
            <person name="Sicheritz-Ponten T."/>
            <person name="Noel C.J."/>
            <person name="Dacks J.B."/>
            <person name="Foster P.G."/>
            <person name="Simillion C."/>
            <person name="Van de Peer Y."/>
            <person name="Miranda-Saavedra D."/>
            <person name="Barton G.J."/>
            <person name="Westrop G.D."/>
            <person name="Mueller S."/>
            <person name="Dessi D."/>
            <person name="Fiori P.L."/>
            <person name="Ren Q."/>
            <person name="Paulsen I."/>
            <person name="Zhang H."/>
            <person name="Bastida-Corcuera F.D."/>
            <person name="Simoes-Barbosa A."/>
            <person name="Brown M.T."/>
            <person name="Hayes R.D."/>
            <person name="Mukherjee M."/>
            <person name="Okumura C.Y."/>
            <person name="Schneider R."/>
            <person name="Smith A.J."/>
            <person name="Vanacova S."/>
            <person name="Villalvazo M."/>
            <person name="Haas B.J."/>
            <person name="Pertea M."/>
            <person name="Feldblyum T.V."/>
            <person name="Utterback T.R."/>
            <person name="Shu C.L."/>
            <person name="Osoegawa K."/>
            <person name="de Jong P.J."/>
            <person name="Hrdy I."/>
            <person name="Horvathova L."/>
            <person name="Zubacova Z."/>
            <person name="Dolezal P."/>
            <person name="Malik S.B."/>
            <person name="Logsdon J.M. Jr."/>
            <person name="Henze K."/>
            <person name="Gupta A."/>
            <person name="Wang C.C."/>
            <person name="Dunne R.L."/>
            <person name="Upcroft J.A."/>
            <person name="Upcroft P."/>
            <person name="White O."/>
            <person name="Salzberg S.L."/>
            <person name="Tang P."/>
            <person name="Chiu C.-H."/>
            <person name="Lee Y.-S."/>
            <person name="Embley T.M."/>
            <person name="Coombs G.H."/>
            <person name="Mottram J.C."/>
            <person name="Tachezy J."/>
            <person name="Fraser-Liggett C.M."/>
            <person name="Johnson P.J."/>
        </authorList>
    </citation>
    <scope>NUCLEOTIDE SEQUENCE [LARGE SCALE GENOMIC DNA]</scope>
    <source>
        <strain evidence="4">G3</strain>
    </source>
</reference>
<dbReference type="STRING" id="5722.A2EBD5"/>
<dbReference type="PROSITE" id="PS50088">
    <property type="entry name" value="ANK_REPEAT"/>
    <property type="match status" value="2"/>
</dbReference>
<protein>
    <submittedName>
        <fullName evidence="4">Uncharacterized protein</fullName>
    </submittedName>
</protein>
<dbReference type="InParanoid" id="A2EBD5"/>
<dbReference type="Pfam" id="PF12796">
    <property type="entry name" value="Ank_2"/>
    <property type="match status" value="2"/>
</dbReference>